<reference evidence="1 2" key="1">
    <citation type="journal article" date="2019" name="Sci. Rep.">
        <title>Orb-weaving spider Araneus ventricosus genome elucidates the spidroin gene catalogue.</title>
        <authorList>
            <person name="Kono N."/>
            <person name="Nakamura H."/>
            <person name="Ohtoshi R."/>
            <person name="Moran D.A.P."/>
            <person name="Shinohara A."/>
            <person name="Yoshida Y."/>
            <person name="Fujiwara M."/>
            <person name="Mori M."/>
            <person name="Tomita M."/>
            <person name="Arakawa K."/>
        </authorList>
    </citation>
    <scope>NUCLEOTIDE SEQUENCE [LARGE SCALE GENOMIC DNA]</scope>
</reference>
<protein>
    <submittedName>
        <fullName evidence="1">Uncharacterized protein</fullName>
    </submittedName>
</protein>
<dbReference type="Proteomes" id="UP000499080">
    <property type="component" value="Unassembled WGS sequence"/>
</dbReference>
<evidence type="ECO:0000313" key="1">
    <source>
        <dbReference type="EMBL" id="GBM74781.1"/>
    </source>
</evidence>
<comment type="caution">
    <text evidence="1">The sequence shown here is derived from an EMBL/GenBank/DDBJ whole genome shotgun (WGS) entry which is preliminary data.</text>
</comment>
<dbReference type="EMBL" id="BGPR01002515">
    <property type="protein sequence ID" value="GBM74781.1"/>
    <property type="molecule type" value="Genomic_DNA"/>
</dbReference>
<name>A0A4Y2IAM1_ARAVE</name>
<keyword evidence="2" id="KW-1185">Reference proteome</keyword>
<sequence length="102" mass="11785">MASYGDRDDPNNLFFIAPADNHPKSNNPFHFLYLQETANWWRIFFHLLLWAPGGSEAAINQSAECQPIMRARTSRKKKEEIILNAQFKVNGAFLRFGMRGIE</sequence>
<organism evidence="1 2">
    <name type="scientific">Araneus ventricosus</name>
    <name type="common">Orbweaver spider</name>
    <name type="synonym">Epeira ventricosa</name>
    <dbReference type="NCBI Taxonomy" id="182803"/>
    <lineage>
        <taxon>Eukaryota</taxon>
        <taxon>Metazoa</taxon>
        <taxon>Ecdysozoa</taxon>
        <taxon>Arthropoda</taxon>
        <taxon>Chelicerata</taxon>
        <taxon>Arachnida</taxon>
        <taxon>Araneae</taxon>
        <taxon>Araneomorphae</taxon>
        <taxon>Entelegynae</taxon>
        <taxon>Araneoidea</taxon>
        <taxon>Araneidae</taxon>
        <taxon>Araneus</taxon>
    </lineage>
</organism>
<accession>A0A4Y2IAM1</accession>
<evidence type="ECO:0000313" key="2">
    <source>
        <dbReference type="Proteomes" id="UP000499080"/>
    </source>
</evidence>
<proteinExistence type="predicted"/>
<dbReference type="AlphaFoldDB" id="A0A4Y2IAM1"/>
<gene>
    <name evidence="1" type="ORF">AVEN_249398_1</name>
</gene>